<dbReference type="Proteomes" id="UP000193144">
    <property type="component" value="Unassembled WGS sequence"/>
</dbReference>
<reference evidence="1 2" key="1">
    <citation type="submission" date="2016-07" db="EMBL/GenBank/DDBJ databases">
        <title>Pervasive Adenine N6-methylation of Active Genes in Fungi.</title>
        <authorList>
            <consortium name="DOE Joint Genome Institute"/>
            <person name="Mondo S.J."/>
            <person name="Dannebaum R.O."/>
            <person name="Kuo R.C."/>
            <person name="Labutti K."/>
            <person name="Haridas S."/>
            <person name="Kuo A."/>
            <person name="Salamov A."/>
            <person name="Ahrendt S.R."/>
            <person name="Lipzen A."/>
            <person name="Sullivan W."/>
            <person name="Andreopoulos W.B."/>
            <person name="Clum A."/>
            <person name="Lindquist E."/>
            <person name="Daum C."/>
            <person name="Ramamoorthy G.K."/>
            <person name="Gryganskyi A."/>
            <person name="Culley D."/>
            <person name="Magnuson J.K."/>
            <person name="James T.Y."/>
            <person name="O'Malley M.A."/>
            <person name="Stajich J.E."/>
            <person name="Spatafora J.W."/>
            <person name="Visel A."/>
            <person name="Grigoriev I.V."/>
        </authorList>
    </citation>
    <scope>NUCLEOTIDE SEQUENCE [LARGE SCALE GENOMIC DNA]</scope>
    <source>
        <strain evidence="1 2">CBS 115471</strain>
    </source>
</reference>
<dbReference type="SUPFAM" id="SSF56672">
    <property type="entry name" value="DNA/RNA polymerases"/>
    <property type="match status" value="1"/>
</dbReference>
<evidence type="ECO:0000313" key="2">
    <source>
        <dbReference type="Proteomes" id="UP000193144"/>
    </source>
</evidence>
<comment type="caution">
    <text evidence="1">The sequence shown here is derived from an EMBL/GenBank/DDBJ whole genome shotgun (WGS) entry which is preliminary data.</text>
</comment>
<dbReference type="OrthoDB" id="5599418at2759"/>
<name>A0A1Y1YG39_9PLEO</name>
<dbReference type="Gene3D" id="3.30.70.270">
    <property type="match status" value="1"/>
</dbReference>
<gene>
    <name evidence="1" type="ORF">BCR34DRAFT_497646</name>
</gene>
<proteinExistence type="predicted"/>
<organism evidence="1 2">
    <name type="scientific">Clohesyomyces aquaticus</name>
    <dbReference type="NCBI Taxonomy" id="1231657"/>
    <lineage>
        <taxon>Eukaryota</taxon>
        <taxon>Fungi</taxon>
        <taxon>Dikarya</taxon>
        <taxon>Ascomycota</taxon>
        <taxon>Pezizomycotina</taxon>
        <taxon>Dothideomycetes</taxon>
        <taxon>Pleosporomycetidae</taxon>
        <taxon>Pleosporales</taxon>
        <taxon>Lindgomycetaceae</taxon>
        <taxon>Clohesyomyces</taxon>
    </lineage>
</organism>
<dbReference type="InterPro" id="IPR043128">
    <property type="entry name" value="Rev_trsase/Diguanyl_cyclase"/>
</dbReference>
<dbReference type="InterPro" id="IPR043502">
    <property type="entry name" value="DNA/RNA_pol_sf"/>
</dbReference>
<dbReference type="EMBL" id="MCFA01000253">
    <property type="protein sequence ID" value="ORX96584.1"/>
    <property type="molecule type" value="Genomic_DNA"/>
</dbReference>
<sequence length="57" mass="6940">VLFYLLNKLLIAIRYINNVLINYLDDFYITYLDNILIYSKDKATYTLHVKKVLERLR</sequence>
<feature type="non-terminal residue" evidence="1">
    <location>
        <position position="1"/>
    </location>
</feature>
<dbReference type="STRING" id="1231657.A0A1Y1YG39"/>
<evidence type="ECO:0000313" key="1">
    <source>
        <dbReference type="EMBL" id="ORX96584.1"/>
    </source>
</evidence>
<dbReference type="AlphaFoldDB" id="A0A1Y1YG39"/>
<protein>
    <recommendedName>
        <fullName evidence="3">Reverse transcriptase domain-containing protein</fullName>
    </recommendedName>
</protein>
<keyword evidence="2" id="KW-1185">Reference proteome</keyword>
<evidence type="ECO:0008006" key="3">
    <source>
        <dbReference type="Google" id="ProtNLM"/>
    </source>
</evidence>
<accession>A0A1Y1YG39</accession>